<dbReference type="GO" id="GO:0016787">
    <property type="term" value="F:hydrolase activity"/>
    <property type="evidence" value="ECO:0007669"/>
    <property type="project" value="UniProtKB-KW"/>
</dbReference>
<dbReference type="EMBL" id="UGXR01000001">
    <property type="protein sequence ID" value="SUH07051.1"/>
    <property type="molecule type" value="Genomic_DNA"/>
</dbReference>
<accession>A0A379VL83</accession>
<name>A0A379VL83_SALET</name>
<evidence type="ECO:0000313" key="2">
    <source>
        <dbReference type="EMBL" id="SUH07051.1"/>
    </source>
</evidence>
<feature type="region of interest" description="Disordered" evidence="1">
    <location>
        <begin position="1"/>
        <end position="35"/>
    </location>
</feature>
<reference evidence="2 3" key="1">
    <citation type="submission" date="2018-06" db="EMBL/GenBank/DDBJ databases">
        <authorList>
            <consortium name="Pathogen Informatics"/>
            <person name="Doyle S."/>
        </authorList>
    </citation>
    <scope>NUCLEOTIDE SEQUENCE [LARGE SCALE GENOMIC DNA]</scope>
    <source>
        <strain evidence="2 3">NCTC8256</strain>
    </source>
</reference>
<keyword evidence="2" id="KW-0378">Hydrolase</keyword>
<sequence length="148" mass="16086">MTSTARRPTTLPFWPSGMVTPASSTATRWRSSASPARRKIPIGGYIGKTPDGEPDGNFLDIPALQLITQAMPRPTVEELKENIIAAQRFMNREGYASYTEGAMGPGETGAAGVSGIAAYRQLLEEKKLMARVSLAFYAPIKAFSLMRF</sequence>
<gene>
    <name evidence="2" type="ORF">NCTC8256_00928</name>
</gene>
<evidence type="ECO:0000313" key="3">
    <source>
        <dbReference type="Proteomes" id="UP000254346"/>
    </source>
</evidence>
<protein>
    <submittedName>
        <fullName evidence="2">Amidohydrolase</fullName>
    </submittedName>
</protein>
<dbReference type="AlphaFoldDB" id="A0A379VL83"/>
<feature type="compositionally biased region" description="Low complexity" evidence="1">
    <location>
        <begin position="20"/>
        <end position="35"/>
    </location>
</feature>
<evidence type="ECO:0000256" key="1">
    <source>
        <dbReference type="SAM" id="MobiDB-lite"/>
    </source>
</evidence>
<proteinExistence type="predicted"/>
<organism evidence="2 3">
    <name type="scientific">Salmonella enterica I</name>
    <dbReference type="NCBI Taxonomy" id="59201"/>
    <lineage>
        <taxon>Bacteria</taxon>
        <taxon>Pseudomonadati</taxon>
        <taxon>Pseudomonadota</taxon>
        <taxon>Gammaproteobacteria</taxon>
        <taxon>Enterobacterales</taxon>
        <taxon>Enterobacteriaceae</taxon>
        <taxon>Salmonella</taxon>
    </lineage>
</organism>
<dbReference type="Proteomes" id="UP000254346">
    <property type="component" value="Unassembled WGS sequence"/>
</dbReference>